<dbReference type="Gene3D" id="1.20.58.1460">
    <property type="match status" value="1"/>
</dbReference>
<dbReference type="InterPro" id="IPR036388">
    <property type="entry name" value="WH-like_DNA-bd_sf"/>
</dbReference>
<gene>
    <name evidence="4" type="ORF">JOE42_000045</name>
</gene>
<dbReference type="Pfam" id="PF08223">
    <property type="entry name" value="PaaX_C"/>
    <property type="match status" value="1"/>
</dbReference>
<organism evidence="4 5">
    <name type="scientific">Rhodococcoides corynebacterioides</name>
    <dbReference type="NCBI Taxonomy" id="53972"/>
    <lineage>
        <taxon>Bacteria</taxon>
        <taxon>Bacillati</taxon>
        <taxon>Actinomycetota</taxon>
        <taxon>Actinomycetes</taxon>
        <taxon>Mycobacteriales</taxon>
        <taxon>Nocardiaceae</taxon>
        <taxon>Rhodococcoides</taxon>
    </lineage>
</organism>
<name>A0ABS2KMV2_9NOCA</name>
<evidence type="ECO:0000259" key="1">
    <source>
        <dbReference type="Pfam" id="PF07848"/>
    </source>
</evidence>
<evidence type="ECO:0000259" key="2">
    <source>
        <dbReference type="Pfam" id="PF08223"/>
    </source>
</evidence>
<dbReference type="Gene3D" id="3.30.70.2650">
    <property type="match status" value="1"/>
</dbReference>
<dbReference type="Gene3D" id="1.10.10.10">
    <property type="entry name" value="Winged helix-like DNA-binding domain superfamily/Winged helix DNA-binding domain"/>
    <property type="match status" value="1"/>
</dbReference>
<feature type="domain" description="Transcriptional repressor PaaX-like N-terminal" evidence="1">
    <location>
        <begin position="48"/>
        <end position="114"/>
    </location>
</feature>
<dbReference type="PIRSF" id="PIRSF020623">
    <property type="entry name" value="PaaX"/>
    <property type="match status" value="1"/>
</dbReference>
<accession>A0ABS2KMV2</accession>
<proteinExistence type="predicted"/>
<dbReference type="RefSeq" id="WP_307806102.1">
    <property type="nucleotide sequence ID" value="NZ_JAFBBK010000001.1"/>
</dbReference>
<dbReference type="InterPro" id="IPR013225">
    <property type="entry name" value="PaaX_C"/>
</dbReference>
<dbReference type="PANTHER" id="PTHR30319">
    <property type="entry name" value="PHENYLACETIC ACID REGULATOR-RELATED TRANSCRIPTIONAL REPRESSOR"/>
    <property type="match status" value="1"/>
</dbReference>
<dbReference type="PANTHER" id="PTHR30319:SF1">
    <property type="entry name" value="TRANSCRIPTIONAL REPRESSOR PAAX"/>
    <property type="match status" value="1"/>
</dbReference>
<dbReference type="Pfam" id="PF07848">
    <property type="entry name" value="PaaX"/>
    <property type="match status" value="1"/>
</dbReference>
<keyword evidence="5" id="KW-1185">Reference proteome</keyword>
<protein>
    <submittedName>
        <fullName evidence="4">Phenylacetic acid degradation operon negative regulatory protein</fullName>
    </submittedName>
</protein>
<evidence type="ECO:0000259" key="3">
    <source>
        <dbReference type="Pfam" id="PF20803"/>
    </source>
</evidence>
<reference evidence="4 5" key="1">
    <citation type="submission" date="2021-01" db="EMBL/GenBank/DDBJ databases">
        <title>Genomics of switchgrass bacterial isolates.</title>
        <authorList>
            <person name="Shade A."/>
        </authorList>
    </citation>
    <scope>NUCLEOTIDE SEQUENCE [LARGE SCALE GENOMIC DNA]</scope>
    <source>
        <strain evidence="4 5">PvP111</strain>
    </source>
</reference>
<dbReference type="InterPro" id="IPR048846">
    <property type="entry name" value="PaaX-like_central"/>
</dbReference>
<dbReference type="Proteomes" id="UP000703038">
    <property type="component" value="Unassembled WGS sequence"/>
</dbReference>
<dbReference type="EMBL" id="JAFBBK010000001">
    <property type="protein sequence ID" value="MBM7413312.1"/>
    <property type="molecule type" value="Genomic_DNA"/>
</dbReference>
<evidence type="ECO:0000313" key="4">
    <source>
        <dbReference type="EMBL" id="MBM7413312.1"/>
    </source>
</evidence>
<feature type="domain" description="Transcriptional repressor PaaX-like C-terminal" evidence="2">
    <location>
        <begin position="217"/>
        <end position="307"/>
    </location>
</feature>
<sequence>MPTTRRSHDVRAAVWLDRKVVDFDGSDMMGDPGSVEGAGELADRSLPPRSLIVTVVGLYVREFGGWVGVSSLIRLLEPVGVDAPAVRSAVSRLKRRGILVAEKRDTTAGYALSAVARDILAIGDRRIFDRPAAVGEDWTMVVFSVPESERHNRHALRTRLAGLGFGNVTSGVWIAPTHLAADCARALAVDGLDAYADLFVGARLDSAELAARVSQWWDLDALGAAYARFFTQFEELRERWNEASPAQDPGEAFADYIRVLTAWRRLPYRDPGLPAHLLPRPWPGERATALFADLRALLEKPAHTFVDNV</sequence>
<feature type="domain" description="Transcriptional repressor PaaX-like central Cas2-like" evidence="3">
    <location>
        <begin position="135"/>
        <end position="208"/>
    </location>
</feature>
<comment type="caution">
    <text evidence="4">The sequence shown here is derived from an EMBL/GenBank/DDBJ whole genome shotgun (WGS) entry which is preliminary data.</text>
</comment>
<dbReference type="InterPro" id="IPR011965">
    <property type="entry name" value="PaaX_trns_reg"/>
</dbReference>
<dbReference type="InterPro" id="IPR012906">
    <property type="entry name" value="PaaX-like_N"/>
</dbReference>
<dbReference type="Pfam" id="PF20803">
    <property type="entry name" value="PaaX_M"/>
    <property type="match status" value="1"/>
</dbReference>
<evidence type="ECO:0000313" key="5">
    <source>
        <dbReference type="Proteomes" id="UP000703038"/>
    </source>
</evidence>